<dbReference type="GO" id="GO:0004803">
    <property type="term" value="F:transposase activity"/>
    <property type="evidence" value="ECO:0007669"/>
    <property type="project" value="InterPro"/>
</dbReference>
<dbReference type="Proteomes" id="UP001168505">
    <property type="component" value="Unassembled WGS sequence"/>
</dbReference>
<name>A0AAW7JX90_9ACTN</name>
<evidence type="ECO:0000256" key="1">
    <source>
        <dbReference type="SAM" id="MobiDB-lite"/>
    </source>
</evidence>
<dbReference type="AlphaFoldDB" id="A0AAW7JX90"/>
<reference evidence="3" key="2">
    <citation type="submission" date="2023-08" db="EMBL/GenBank/DDBJ databases">
        <title>Identification and characterization of horizontal gene transfer across gut microbiota members of farm animals based on homology search.</title>
        <authorList>
            <person name="Schwarzerova J."/>
            <person name="Nykrynova M."/>
            <person name="Jureckova K."/>
            <person name="Cejkova D."/>
            <person name="Rychlik I."/>
        </authorList>
    </citation>
    <scope>NUCLEOTIDE SEQUENCE</scope>
    <source>
        <strain evidence="3">15_COKtk</strain>
    </source>
</reference>
<gene>
    <name evidence="3" type="ORF">QVN40_11940</name>
</gene>
<dbReference type="InterPro" id="IPR047650">
    <property type="entry name" value="Transpos_IS110"/>
</dbReference>
<feature type="non-terminal residue" evidence="3">
    <location>
        <position position="1"/>
    </location>
</feature>
<feature type="domain" description="Transposase IS116/IS110/IS902 C-terminal" evidence="2">
    <location>
        <begin position="69"/>
        <end position="146"/>
    </location>
</feature>
<organism evidence="3 4">
    <name type="scientific">Collinsella ihumii</name>
    <dbReference type="NCBI Taxonomy" id="1720204"/>
    <lineage>
        <taxon>Bacteria</taxon>
        <taxon>Bacillati</taxon>
        <taxon>Actinomycetota</taxon>
        <taxon>Coriobacteriia</taxon>
        <taxon>Coriobacteriales</taxon>
        <taxon>Coriobacteriaceae</taxon>
        <taxon>Collinsella</taxon>
    </lineage>
</organism>
<dbReference type="GO" id="GO:0006313">
    <property type="term" value="P:DNA transposition"/>
    <property type="evidence" value="ECO:0007669"/>
    <property type="project" value="InterPro"/>
</dbReference>
<reference evidence="3" key="1">
    <citation type="submission" date="2023-06" db="EMBL/GenBank/DDBJ databases">
        <authorList>
            <person name="Zeman M."/>
            <person name="Kubasova T."/>
            <person name="Jahodarova E."/>
            <person name="Nykrynova M."/>
            <person name="Rychlik I."/>
        </authorList>
    </citation>
    <scope>NUCLEOTIDE SEQUENCE</scope>
    <source>
        <strain evidence="3">15_COKtk</strain>
    </source>
</reference>
<dbReference type="Pfam" id="PF02371">
    <property type="entry name" value="Transposase_20"/>
    <property type="match status" value="1"/>
</dbReference>
<proteinExistence type="predicted"/>
<dbReference type="PANTHER" id="PTHR33055">
    <property type="entry name" value="TRANSPOSASE FOR INSERTION SEQUENCE ELEMENT IS1111A"/>
    <property type="match status" value="1"/>
</dbReference>
<sequence length="215" mass="23934">RTPSGNLRKTWTREWRRWALSRDLGDALSNRALEMEFGAVERLEREAAGLAAAVAEEAGRPRWRPYVDALVRLKGVDVQTAFLACAEFGDFSRFRSGRAVSRWIGCTASESSSGEADRRGPITKEGSSRLRRALVEGAASMPRRNGRPKRVRPGHEVSPAVEEMAAAANERLRRRYERLRGAGKHANVARVAVVSEMARWIWAIGLQVQRELAAA</sequence>
<dbReference type="InterPro" id="IPR003346">
    <property type="entry name" value="Transposase_20"/>
</dbReference>
<dbReference type="RefSeq" id="WP_289827798.1">
    <property type="nucleotide sequence ID" value="NZ_JAUEIR010000023.1"/>
</dbReference>
<evidence type="ECO:0000313" key="4">
    <source>
        <dbReference type="Proteomes" id="UP001168505"/>
    </source>
</evidence>
<protein>
    <submittedName>
        <fullName evidence="3">Transposase</fullName>
    </submittedName>
</protein>
<dbReference type="EMBL" id="JAUEIR010000023">
    <property type="protein sequence ID" value="MDN0070403.1"/>
    <property type="molecule type" value="Genomic_DNA"/>
</dbReference>
<accession>A0AAW7JX90</accession>
<evidence type="ECO:0000313" key="3">
    <source>
        <dbReference type="EMBL" id="MDN0070403.1"/>
    </source>
</evidence>
<evidence type="ECO:0000259" key="2">
    <source>
        <dbReference type="Pfam" id="PF02371"/>
    </source>
</evidence>
<feature type="region of interest" description="Disordered" evidence="1">
    <location>
        <begin position="138"/>
        <end position="158"/>
    </location>
</feature>
<dbReference type="GO" id="GO:0003677">
    <property type="term" value="F:DNA binding"/>
    <property type="evidence" value="ECO:0007669"/>
    <property type="project" value="InterPro"/>
</dbReference>
<comment type="caution">
    <text evidence="3">The sequence shown here is derived from an EMBL/GenBank/DDBJ whole genome shotgun (WGS) entry which is preliminary data.</text>
</comment>